<dbReference type="InterPro" id="IPR011701">
    <property type="entry name" value="MFS"/>
</dbReference>
<evidence type="ECO:0000256" key="1">
    <source>
        <dbReference type="ARBA" id="ARBA00004651"/>
    </source>
</evidence>
<feature type="transmembrane region" description="Helical" evidence="8">
    <location>
        <begin position="59"/>
        <end position="79"/>
    </location>
</feature>
<feature type="transmembrane region" description="Helical" evidence="8">
    <location>
        <begin position="404"/>
        <end position="423"/>
    </location>
</feature>
<evidence type="ECO:0000256" key="7">
    <source>
        <dbReference type="ARBA" id="ARBA00037968"/>
    </source>
</evidence>
<feature type="transmembrane region" description="Helical" evidence="8">
    <location>
        <begin position="261"/>
        <end position="282"/>
    </location>
</feature>
<dbReference type="GO" id="GO:0022857">
    <property type="term" value="F:transmembrane transporter activity"/>
    <property type="evidence" value="ECO:0007669"/>
    <property type="project" value="InterPro"/>
</dbReference>
<evidence type="ECO:0000256" key="8">
    <source>
        <dbReference type="SAM" id="Phobius"/>
    </source>
</evidence>
<reference evidence="10 11" key="1">
    <citation type="journal article" date="2016" name="PLoS ONE">
        <title>Sequence Assembly of Yarrowia lipolytica Strain W29/CLIB89 Shows Transposable Element Diversity.</title>
        <authorList>
            <person name="Magnan C."/>
            <person name="Yu J."/>
            <person name="Chang I."/>
            <person name="Jahn E."/>
            <person name="Kanomata Y."/>
            <person name="Wu J."/>
            <person name="Zeller M."/>
            <person name="Oakes M."/>
            <person name="Baldi P."/>
            <person name="Sandmeyer S."/>
        </authorList>
    </citation>
    <scope>NUCLEOTIDE SEQUENCE [LARGE SCALE GENOMIC DNA]</scope>
    <source>
        <strain evidence="11">CLIB89(W29)</strain>
    </source>
</reference>
<evidence type="ECO:0000313" key="10">
    <source>
        <dbReference type="EMBL" id="AOW02433.1"/>
    </source>
</evidence>
<keyword evidence="2" id="KW-0813">Transport</keyword>
<accession>A0A1D8N9Z4</accession>
<dbReference type="SUPFAM" id="SSF103473">
    <property type="entry name" value="MFS general substrate transporter"/>
    <property type="match status" value="1"/>
</dbReference>
<feature type="transmembrane region" description="Helical" evidence="8">
    <location>
        <begin position="493"/>
        <end position="512"/>
    </location>
</feature>
<dbReference type="PANTHER" id="PTHR43791:SF39">
    <property type="entry name" value="TRANSPORTER LIZ1_SEO1, PUTATIVE (AFU_ORTHOLOGUE AFUA_3G00980)-RELATED"/>
    <property type="match status" value="1"/>
</dbReference>
<dbReference type="AlphaFoldDB" id="A0A1D8N9Z4"/>
<evidence type="ECO:0000256" key="3">
    <source>
        <dbReference type="ARBA" id="ARBA00022475"/>
    </source>
</evidence>
<feature type="domain" description="Major facilitator superfamily (MFS) profile" evidence="9">
    <location>
        <begin position="135"/>
        <end position="560"/>
    </location>
</feature>
<evidence type="ECO:0000313" key="11">
    <source>
        <dbReference type="Proteomes" id="UP000182444"/>
    </source>
</evidence>
<dbReference type="PANTHER" id="PTHR43791">
    <property type="entry name" value="PERMEASE-RELATED"/>
    <property type="match status" value="1"/>
</dbReference>
<feature type="transmembrane region" description="Helical" evidence="8">
    <location>
        <begin position="435"/>
        <end position="454"/>
    </location>
</feature>
<evidence type="ECO:0000256" key="4">
    <source>
        <dbReference type="ARBA" id="ARBA00022692"/>
    </source>
</evidence>
<dbReference type="VEuPathDB" id="FungiDB:YALI1_C08748g"/>
<name>A0A1D8N9Z4_YARLL</name>
<dbReference type="FunFam" id="1.20.1250.20:FF:000065">
    <property type="entry name" value="Putative MFS pantothenate transporter"/>
    <property type="match status" value="1"/>
</dbReference>
<proteinExistence type="inferred from homology"/>
<comment type="similarity">
    <text evidence="7">Belongs to the major facilitator superfamily. Allantoate permease family.</text>
</comment>
<dbReference type="Pfam" id="PF07690">
    <property type="entry name" value="MFS_1"/>
    <property type="match status" value="1"/>
</dbReference>
<evidence type="ECO:0000256" key="2">
    <source>
        <dbReference type="ARBA" id="ARBA00022448"/>
    </source>
</evidence>
<evidence type="ECO:0000259" key="9">
    <source>
        <dbReference type="PROSITE" id="PS50850"/>
    </source>
</evidence>
<keyword evidence="5 8" id="KW-1133">Transmembrane helix</keyword>
<dbReference type="EMBL" id="CP017555">
    <property type="protein sequence ID" value="AOW02433.1"/>
    <property type="molecule type" value="Genomic_DNA"/>
</dbReference>
<feature type="transmembrane region" description="Helical" evidence="8">
    <location>
        <begin position="364"/>
        <end position="384"/>
    </location>
</feature>
<sequence length="560" mass="63745">MHRHKSMHVGHRKTTPLLASSYAQEVNPFQREIRRRSSVSSANRYRPPRGAIGWWQKSVIVVIAAVLFILLMISLLTLATDHGRDWRWKDYPGHEHEPVITSRSKPNKTWKTLLWDSANKSPGEKHLLIKLDWFLLSSVMLGYFIKTLNQNNINTAYMNGMKEDYGMSGSQLNYLQTVWIVGYIVGQVPSNQILQRTSARYYLGCLELVWMALTFLTLTCTNIKSLYALRFFVGLTESGFFPGVEYLLGSWYNKDELTKRSALFAVSGIAASMVTGYLQAAVIHGLEHTAITPWKWLFVFDGIISFPVALYTMFVNPNTPETTTSWYFTKEDIAIAKERRAQIGDTGNKEEPFLQVLKRSLKTWHIYFFSLIFLCYNNTCIASTQPSMISWLKSQGYTPTQYNVYPSAVGRVGIGVTLIMAVVSDAFGGLNYPFVAAYFVVQIIGSAMLSYWNISDGAKWFAYFAIGVPTAWGQPMIFSWLNRSLYRDYKKRNLVVSITSDMAYVTLSWVPILTWNAQDMPRYFIGFTYNACLSSLGLVLTVIATYLWKRDLSSKSVADV</sequence>
<keyword evidence="3" id="KW-1003">Cell membrane</keyword>
<dbReference type="KEGG" id="yli:2909317"/>
<dbReference type="GeneID" id="2909317"/>
<evidence type="ECO:0000256" key="5">
    <source>
        <dbReference type="ARBA" id="ARBA00022989"/>
    </source>
</evidence>
<keyword evidence="4 8" id="KW-0812">Transmembrane</keyword>
<feature type="transmembrane region" description="Helical" evidence="8">
    <location>
        <begin position="460"/>
        <end position="481"/>
    </location>
</feature>
<feature type="transmembrane region" description="Helical" evidence="8">
    <location>
        <begin position="198"/>
        <end position="216"/>
    </location>
</feature>
<protein>
    <recommendedName>
        <fullName evidence="9">Major facilitator superfamily (MFS) profile domain-containing protein</fullName>
    </recommendedName>
</protein>
<comment type="subcellular location">
    <subcellularLocation>
        <location evidence="1">Cell membrane</location>
        <topology evidence="1">Multi-pass membrane protein</topology>
    </subcellularLocation>
</comment>
<evidence type="ECO:0000256" key="6">
    <source>
        <dbReference type="ARBA" id="ARBA00023136"/>
    </source>
</evidence>
<dbReference type="GO" id="GO:0005886">
    <property type="term" value="C:plasma membrane"/>
    <property type="evidence" value="ECO:0007669"/>
    <property type="project" value="UniProtKB-SubCell"/>
</dbReference>
<dbReference type="Proteomes" id="UP000182444">
    <property type="component" value="Chromosome 1C"/>
</dbReference>
<dbReference type="InterPro" id="IPR020846">
    <property type="entry name" value="MFS_dom"/>
</dbReference>
<dbReference type="FunFam" id="1.20.1250.20:FF:000386">
    <property type="entry name" value="MFS general substrate transporter"/>
    <property type="match status" value="1"/>
</dbReference>
<dbReference type="VEuPathDB" id="FungiDB:YALI0_C06534g"/>
<feature type="transmembrane region" description="Helical" evidence="8">
    <location>
        <begin position="294"/>
        <end position="314"/>
    </location>
</feature>
<feature type="transmembrane region" description="Helical" evidence="8">
    <location>
        <begin position="228"/>
        <end position="249"/>
    </location>
</feature>
<dbReference type="RefSeq" id="XP_501520.3">
    <property type="nucleotide sequence ID" value="XM_501520.3"/>
</dbReference>
<gene>
    <name evidence="10" type="ORF">YALI1_C08748g</name>
</gene>
<feature type="transmembrane region" description="Helical" evidence="8">
    <location>
        <begin position="524"/>
        <end position="548"/>
    </location>
</feature>
<dbReference type="eggNOG" id="KOG2533">
    <property type="taxonomic scope" value="Eukaryota"/>
</dbReference>
<dbReference type="InterPro" id="IPR036259">
    <property type="entry name" value="MFS_trans_sf"/>
</dbReference>
<organism evidence="10 11">
    <name type="scientific">Yarrowia lipolytica</name>
    <name type="common">Candida lipolytica</name>
    <dbReference type="NCBI Taxonomy" id="4952"/>
    <lineage>
        <taxon>Eukaryota</taxon>
        <taxon>Fungi</taxon>
        <taxon>Dikarya</taxon>
        <taxon>Ascomycota</taxon>
        <taxon>Saccharomycotina</taxon>
        <taxon>Dipodascomycetes</taxon>
        <taxon>Dipodascales</taxon>
        <taxon>Dipodascales incertae sedis</taxon>
        <taxon>Yarrowia</taxon>
    </lineage>
</organism>
<dbReference type="Gene3D" id="1.20.1250.20">
    <property type="entry name" value="MFS general substrate transporter like domains"/>
    <property type="match status" value="1"/>
</dbReference>
<dbReference type="PROSITE" id="PS50850">
    <property type="entry name" value="MFS"/>
    <property type="match status" value="1"/>
</dbReference>
<dbReference type="VEuPathDB" id="FungiDB:YALI0_C06512g"/>
<keyword evidence="6 8" id="KW-0472">Membrane</keyword>
<feature type="transmembrane region" description="Helical" evidence="8">
    <location>
        <begin position="127"/>
        <end position="145"/>
    </location>
</feature>